<evidence type="ECO:0000313" key="7">
    <source>
        <dbReference type="Proteomes" id="UP000283586"/>
    </source>
</evidence>
<dbReference type="Proteomes" id="UP000479531">
    <property type="component" value="Unassembled WGS sequence"/>
</dbReference>
<dbReference type="InterPro" id="IPR009057">
    <property type="entry name" value="Homeodomain-like_sf"/>
</dbReference>
<gene>
    <name evidence="6" type="ORF">DWZ31_09095</name>
    <name evidence="5" type="ORF">GCK47_07550</name>
</gene>
<reference evidence="6 7" key="1">
    <citation type="submission" date="2018-08" db="EMBL/GenBank/DDBJ databases">
        <title>A genome reference for cultivated species of the human gut microbiota.</title>
        <authorList>
            <person name="Zou Y."/>
            <person name="Xue W."/>
            <person name="Luo G."/>
        </authorList>
    </citation>
    <scope>NUCLEOTIDE SEQUENCE [LARGE SCALE GENOMIC DNA]</scope>
    <source>
        <strain evidence="6 7">AF31-21AC</strain>
    </source>
</reference>
<evidence type="ECO:0000313" key="5">
    <source>
        <dbReference type="EMBL" id="MVQ45558.1"/>
    </source>
</evidence>
<dbReference type="GO" id="GO:0043565">
    <property type="term" value="F:sequence-specific DNA binding"/>
    <property type="evidence" value="ECO:0007669"/>
    <property type="project" value="InterPro"/>
</dbReference>
<dbReference type="SMART" id="SM00342">
    <property type="entry name" value="HTH_ARAC"/>
    <property type="match status" value="1"/>
</dbReference>
<evidence type="ECO:0000259" key="4">
    <source>
        <dbReference type="PROSITE" id="PS01124"/>
    </source>
</evidence>
<dbReference type="InterPro" id="IPR020449">
    <property type="entry name" value="Tscrpt_reg_AraC-type_HTH"/>
</dbReference>
<dbReference type="SUPFAM" id="SSF46689">
    <property type="entry name" value="Homeodomain-like"/>
    <property type="match status" value="2"/>
</dbReference>
<keyword evidence="1" id="KW-0805">Transcription regulation</keyword>
<dbReference type="EMBL" id="WGGT01000007">
    <property type="protein sequence ID" value="MVQ45558.1"/>
    <property type="molecule type" value="Genomic_DNA"/>
</dbReference>
<protein>
    <submittedName>
        <fullName evidence="6">AraC family transcriptional regulator</fullName>
    </submittedName>
    <submittedName>
        <fullName evidence="5">Helix-turn-helix domain-containing protein</fullName>
    </submittedName>
</protein>
<dbReference type="PRINTS" id="PR00032">
    <property type="entry name" value="HTHARAC"/>
</dbReference>
<dbReference type="Proteomes" id="UP000283586">
    <property type="component" value="Unassembled WGS sequence"/>
</dbReference>
<organism evidence="6 7">
    <name type="scientific">Roseburia intestinalis</name>
    <dbReference type="NCBI Taxonomy" id="166486"/>
    <lineage>
        <taxon>Bacteria</taxon>
        <taxon>Bacillati</taxon>
        <taxon>Bacillota</taxon>
        <taxon>Clostridia</taxon>
        <taxon>Lachnospirales</taxon>
        <taxon>Lachnospiraceae</taxon>
        <taxon>Roseburia</taxon>
    </lineage>
</organism>
<dbReference type="InterPro" id="IPR018060">
    <property type="entry name" value="HTH_AraC"/>
</dbReference>
<evidence type="ECO:0000313" key="6">
    <source>
        <dbReference type="EMBL" id="RHN08459.1"/>
    </source>
</evidence>
<dbReference type="PANTHER" id="PTHR43280">
    <property type="entry name" value="ARAC-FAMILY TRANSCRIPTIONAL REGULATOR"/>
    <property type="match status" value="1"/>
</dbReference>
<evidence type="ECO:0000256" key="3">
    <source>
        <dbReference type="ARBA" id="ARBA00023163"/>
    </source>
</evidence>
<keyword evidence="3" id="KW-0804">Transcription</keyword>
<feature type="domain" description="HTH araC/xylS-type" evidence="4">
    <location>
        <begin position="298"/>
        <end position="396"/>
    </location>
</feature>
<accession>A0A3R6H1V0</accession>
<dbReference type="PROSITE" id="PS01124">
    <property type="entry name" value="HTH_ARAC_FAMILY_2"/>
    <property type="match status" value="1"/>
</dbReference>
<comment type="caution">
    <text evidence="6">The sequence shown here is derived from an EMBL/GenBank/DDBJ whole genome shotgun (WGS) entry which is preliminary data.</text>
</comment>
<evidence type="ECO:0000256" key="2">
    <source>
        <dbReference type="ARBA" id="ARBA00023125"/>
    </source>
</evidence>
<sequence length="396" mass="45583">MNEKIFMGFVANILGIRICSIANDNASLDSFEQQNCFEKTLQPMYTAEYLHYLLENAKKEVFYEITDYLNTNLILFCFDNTCYLLGPYVKNTFSSLEMQELLASHKLPASILLPLKLYYDQFPQLSYSMIHGTVLAAMRTFIPNTPEFSYRKLTGFHEELKTDKLILESNNTYYQIIDRYETENYFLRKISDGDIDGVRMAFESIASNYYANTSQSQRSLYSTDWNGFAILRTLARKAAETGGCPVVKIDEIAQESIQKFASARTGSELDKIQKDMLIRLTQAVHDTKHMSQYSPVIRNVLNYISINYSQDISLHELSDTNHVSEEHLSRLFKKELGITLTAYIADLRTKKAAELLKTSMLSVAEIAMYVGYPDSNYFVKVFKKRYGMTPSAYRSY</sequence>
<dbReference type="Pfam" id="PF12833">
    <property type="entry name" value="HTH_18"/>
    <property type="match status" value="1"/>
</dbReference>
<dbReference type="EMBL" id="QRQN01000009">
    <property type="protein sequence ID" value="RHN08459.1"/>
    <property type="molecule type" value="Genomic_DNA"/>
</dbReference>
<reference evidence="5 8" key="2">
    <citation type="submission" date="2019-10" db="EMBL/GenBank/DDBJ databases">
        <title>Roseburia spp. ameliorate alcoholic fatty liver via restoration of gut barrier function.</title>
        <authorList>
            <person name="Seo B."/>
            <person name="Ko G."/>
        </authorList>
    </citation>
    <scope>NUCLEOTIDE SEQUENCE [LARGE SCALE GENOMIC DNA]</scope>
    <source>
        <strain evidence="5 8">SNUG30017</strain>
    </source>
</reference>
<dbReference type="Gene3D" id="1.10.10.60">
    <property type="entry name" value="Homeodomain-like"/>
    <property type="match status" value="2"/>
</dbReference>
<evidence type="ECO:0000313" key="8">
    <source>
        <dbReference type="Proteomes" id="UP000479531"/>
    </source>
</evidence>
<keyword evidence="2" id="KW-0238">DNA-binding</keyword>
<evidence type="ECO:0000256" key="1">
    <source>
        <dbReference type="ARBA" id="ARBA00023015"/>
    </source>
</evidence>
<dbReference type="AlphaFoldDB" id="A0A3R6H1V0"/>
<dbReference type="RefSeq" id="WP_118488684.1">
    <property type="nucleotide sequence ID" value="NZ_QRQN01000009.1"/>
</dbReference>
<proteinExistence type="predicted"/>
<name>A0A3R6H1V0_9FIRM</name>
<dbReference type="GO" id="GO:0003700">
    <property type="term" value="F:DNA-binding transcription factor activity"/>
    <property type="evidence" value="ECO:0007669"/>
    <property type="project" value="InterPro"/>
</dbReference>
<dbReference type="PANTHER" id="PTHR43280:SF34">
    <property type="entry name" value="ARAC-FAMILY TRANSCRIPTIONAL REGULATOR"/>
    <property type="match status" value="1"/>
</dbReference>